<accession>A0A9P6MDU3</accession>
<feature type="region of interest" description="Disordered" evidence="1">
    <location>
        <begin position="1"/>
        <end position="21"/>
    </location>
</feature>
<organism evidence="2 3">
    <name type="scientific">Entomortierella chlamydospora</name>
    <dbReference type="NCBI Taxonomy" id="101097"/>
    <lineage>
        <taxon>Eukaryota</taxon>
        <taxon>Fungi</taxon>
        <taxon>Fungi incertae sedis</taxon>
        <taxon>Mucoromycota</taxon>
        <taxon>Mortierellomycotina</taxon>
        <taxon>Mortierellomycetes</taxon>
        <taxon>Mortierellales</taxon>
        <taxon>Mortierellaceae</taxon>
        <taxon>Entomortierella</taxon>
    </lineage>
</organism>
<protein>
    <submittedName>
        <fullName evidence="2">Uncharacterized protein</fullName>
    </submittedName>
</protein>
<keyword evidence="3" id="KW-1185">Reference proteome</keyword>
<dbReference type="Proteomes" id="UP000703661">
    <property type="component" value="Unassembled WGS sequence"/>
</dbReference>
<reference evidence="2" key="1">
    <citation type="journal article" date="2020" name="Fungal Divers.">
        <title>Resolving the Mortierellaceae phylogeny through synthesis of multi-gene phylogenetics and phylogenomics.</title>
        <authorList>
            <person name="Vandepol N."/>
            <person name="Liber J."/>
            <person name="Desiro A."/>
            <person name="Na H."/>
            <person name="Kennedy M."/>
            <person name="Barry K."/>
            <person name="Grigoriev I.V."/>
            <person name="Miller A.N."/>
            <person name="O'Donnell K."/>
            <person name="Stajich J.E."/>
            <person name="Bonito G."/>
        </authorList>
    </citation>
    <scope>NUCLEOTIDE SEQUENCE</scope>
    <source>
        <strain evidence="2">NRRL 2769</strain>
    </source>
</reference>
<proteinExistence type="predicted"/>
<evidence type="ECO:0000256" key="1">
    <source>
        <dbReference type="SAM" id="MobiDB-lite"/>
    </source>
</evidence>
<dbReference type="AlphaFoldDB" id="A0A9P6MDU3"/>
<feature type="compositionally biased region" description="Polar residues" evidence="1">
    <location>
        <begin position="1"/>
        <end position="14"/>
    </location>
</feature>
<feature type="non-terminal residue" evidence="2">
    <location>
        <position position="1"/>
    </location>
</feature>
<gene>
    <name evidence="2" type="ORF">BGZ80_007999</name>
</gene>
<comment type="caution">
    <text evidence="2">The sequence shown here is derived from an EMBL/GenBank/DDBJ whole genome shotgun (WGS) entry which is preliminary data.</text>
</comment>
<evidence type="ECO:0000313" key="3">
    <source>
        <dbReference type="Proteomes" id="UP000703661"/>
    </source>
</evidence>
<feature type="region of interest" description="Disordered" evidence="1">
    <location>
        <begin position="48"/>
        <end position="127"/>
    </location>
</feature>
<dbReference type="EMBL" id="JAAAID010004209">
    <property type="protein sequence ID" value="KAF9993883.1"/>
    <property type="molecule type" value="Genomic_DNA"/>
</dbReference>
<evidence type="ECO:0000313" key="2">
    <source>
        <dbReference type="EMBL" id="KAF9993883.1"/>
    </source>
</evidence>
<name>A0A9P6MDU3_9FUNG</name>
<sequence>MHTQRAMSASNLHQVDQHGKLSEEDFEKACLDVASSLRLRIADMKIAEQEKTGNDVDPDLMDIASFSLGHPSTNTEQEDDEIEDRASRGTETEDEEDESSPSDNVGPGDDDIGDGAAGEASTVEGAESIEKRKALLEARLRGGVRDAIRDSLMYDPYISETAEAFGIPEDERITVDKDNRLTFYLKANYFEDWKERHQVNIGTSFSPHGNPHTYSVKVHKDSAQSKKERAGQTVTYYDCHCRGKKSEQKLSPGGKSGKTRMRTPSIRCGCSSRFSAIYQPTPTSDGMPGNSYRIEYNYQHNHVLGDKSAIGTQRKSKAVRERIRAMILRGMTIQVIMDQLTIDHARFTRIMTSDDNQRLSRDDFITYDD</sequence>